<dbReference type="InterPro" id="IPR022998">
    <property type="entry name" value="ThiamineP_synth_TenI"/>
</dbReference>
<comment type="catalytic activity">
    <reaction evidence="9 10 11">
        <text>2-[(2R,5Z)-2-carboxy-4-methylthiazol-5(2H)-ylidene]ethyl phosphate + 4-amino-2-methyl-5-(diphosphooxymethyl)pyrimidine + 2 H(+) = thiamine phosphate + CO2 + diphosphate</text>
        <dbReference type="Rhea" id="RHEA:47844"/>
        <dbReference type="ChEBI" id="CHEBI:15378"/>
        <dbReference type="ChEBI" id="CHEBI:16526"/>
        <dbReference type="ChEBI" id="CHEBI:33019"/>
        <dbReference type="ChEBI" id="CHEBI:37575"/>
        <dbReference type="ChEBI" id="CHEBI:57841"/>
        <dbReference type="ChEBI" id="CHEBI:62899"/>
        <dbReference type="EC" id="2.5.1.3"/>
    </reaction>
</comment>
<sequence>MAELSRTERLARLDRARLYLVTDAEPGAGPLADVLVRALHGGVDIVQLRMKDADDDAIRAAAQVVRRVVHEHRALFVLNDRPDLAKEVGADGVHVGQDDHSVEQARALAGPSLLVGLSTHAPDDLDGAWLDRADYAGVGPVHATPTKPGRPAAGLKYVRHAAASAATLPWFAIGGIDTTNVAAVRAAGATRIAVVRAIADAPDLDACGAAARALRAAITQTQEDPVGTP</sequence>
<evidence type="ECO:0000256" key="6">
    <source>
        <dbReference type="ARBA" id="ARBA00022977"/>
    </source>
</evidence>
<dbReference type="Proteomes" id="UP000240739">
    <property type="component" value="Unassembled WGS sequence"/>
</dbReference>
<comment type="caution">
    <text evidence="10">Lacks conserved residue(s) required for the propagation of feature annotation.</text>
</comment>
<comment type="catalytic activity">
    <reaction evidence="8 10 11">
        <text>2-(2-carboxy-4-methylthiazol-5-yl)ethyl phosphate + 4-amino-2-methyl-5-(diphosphooxymethyl)pyrimidine + 2 H(+) = thiamine phosphate + CO2 + diphosphate</text>
        <dbReference type="Rhea" id="RHEA:47848"/>
        <dbReference type="ChEBI" id="CHEBI:15378"/>
        <dbReference type="ChEBI" id="CHEBI:16526"/>
        <dbReference type="ChEBI" id="CHEBI:33019"/>
        <dbReference type="ChEBI" id="CHEBI:37575"/>
        <dbReference type="ChEBI" id="CHEBI:57841"/>
        <dbReference type="ChEBI" id="CHEBI:62890"/>
        <dbReference type="EC" id="2.5.1.3"/>
    </reaction>
</comment>
<feature type="binding site" evidence="10">
    <location>
        <position position="175"/>
    </location>
    <ligand>
        <name>2-[(2R,5Z)-2-carboxy-4-methylthiazol-5(2H)-ylidene]ethyl phosphate</name>
        <dbReference type="ChEBI" id="CHEBI:62899"/>
    </ligand>
</feature>
<evidence type="ECO:0000256" key="9">
    <source>
        <dbReference type="ARBA" id="ARBA00047883"/>
    </source>
</evidence>
<dbReference type="GO" id="GO:0009228">
    <property type="term" value="P:thiamine biosynthetic process"/>
    <property type="evidence" value="ECO:0007669"/>
    <property type="project" value="UniProtKB-KW"/>
</dbReference>
<keyword evidence="15" id="KW-1185">Reference proteome</keyword>
<dbReference type="GO" id="GO:0005737">
    <property type="term" value="C:cytoplasm"/>
    <property type="evidence" value="ECO:0007669"/>
    <property type="project" value="TreeGrafter"/>
</dbReference>
<evidence type="ECO:0000313" key="14">
    <source>
        <dbReference type="EMBL" id="PTL58989.1"/>
    </source>
</evidence>
<keyword evidence="6 10" id="KW-0784">Thiamine biosynthesis</keyword>
<dbReference type="CDD" id="cd00564">
    <property type="entry name" value="TMP_TenI"/>
    <property type="match status" value="1"/>
</dbReference>
<protein>
    <recommendedName>
        <fullName evidence="10">Thiamine-phosphate synthase</fullName>
        <shortName evidence="10">TP synthase</shortName>
        <shortName evidence="10">TPS</shortName>
        <ecNumber evidence="10">2.5.1.3</ecNumber>
    </recommendedName>
    <alternativeName>
        <fullName evidence="10">Thiamine-phosphate pyrophosphorylase</fullName>
        <shortName evidence="10">TMP pyrophosphorylase</shortName>
        <shortName evidence="10">TMP-PPase</shortName>
    </alternativeName>
</protein>
<evidence type="ECO:0000256" key="12">
    <source>
        <dbReference type="RuleBase" id="RU004253"/>
    </source>
</evidence>
<keyword evidence="5 10" id="KW-0460">Magnesium</keyword>
<comment type="cofactor">
    <cofactor evidence="10">
        <name>Mg(2+)</name>
        <dbReference type="ChEBI" id="CHEBI:18420"/>
    </cofactor>
    <text evidence="10">Binds 1 Mg(2+) ion per subunit.</text>
</comment>
<evidence type="ECO:0000256" key="7">
    <source>
        <dbReference type="ARBA" id="ARBA00047334"/>
    </source>
</evidence>
<feature type="binding site" evidence="10">
    <location>
        <position position="147"/>
    </location>
    <ligand>
        <name>4-amino-2-methyl-5-(diphosphooxymethyl)pyrimidine</name>
        <dbReference type="ChEBI" id="CHEBI:57841"/>
    </ligand>
</feature>
<organism evidence="14 15">
    <name type="scientific">Paraconexibacter algicola</name>
    <dbReference type="NCBI Taxonomy" id="2133960"/>
    <lineage>
        <taxon>Bacteria</taxon>
        <taxon>Bacillati</taxon>
        <taxon>Actinomycetota</taxon>
        <taxon>Thermoleophilia</taxon>
        <taxon>Solirubrobacterales</taxon>
        <taxon>Paraconexibacteraceae</taxon>
        <taxon>Paraconexibacter</taxon>
    </lineage>
</organism>
<keyword evidence="3 10" id="KW-0808">Transferase</keyword>
<evidence type="ECO:0000256" key="1">
    <source>
        <dbReference type="ARBA" id="ARBA00003814"/>
    </source>
</evidence>
<dbReference type="GO" id="GO:0004789">
    <property type="term" value="F:thiamine-phosphate diphosphorylase activity"/>
    <property type="evidence" value="ECO:0007669"/>
    <property type="project" value="UniProtKB-UniRule"/>
</dbReference>
<dbReference type="GO" id="GO:0000287">
    <property type="term" value="F:magnesium ion binding"/>
    <property type="evidence" value="ECO:0007669"/>
    <property type="project" value="UniProtKB-UniRule"/>
</dbReference>
<dbReference type="SUPFAM" id="SSF51391">
    <property type="entry name" value="Thiamin phosphate synthase"/>
    <property type="match status" value="1"/>
</dbReference>
<evidence type="ECO:0000313" key="15">
    <source>
        <dbReference type="Proteomes" id="UP000240739"/>
    </source>
</evidence>
<reference evidence="14 15" key="1">
    <citation type="submission" date="2018-03" db="EMBL/GenBank/DDBJ databases">
        <title>Aquarubrobacter algicola gen. nov., sp. nov., a novel actinobacterium isolated from shallow eutrophic lake during the end of cyanobacterial harmful algal blooms.</title>
        <authorList>
            <person name="Chun S.J."/>
        </authorList>
    </citation>
    <scope>NUCLEOTIDE SEQUENCE [LARGE SCALE GENOMIC DNA]</scope>
    <source>
        <strain evidence="14 15">Seoho-28</strain>
    </source>
</reference>
<evidence type="ECO:0000256" key="2">
    <source>
        <dbReference type="ARBA" id="ARBA00005165"/>
    </source>
</evidence>
<dbReference type="GO" id="GO:0009229">
    <property type="term" value="P:thiamine diphosphate biosynthetic process"/>
    <property type="evidence" value="ECO:0007669"/>
    <property type="project" value="UniProtKB-UniRule"/>
</dbReference>
<dbReference type="UniPathway" id="UPA00060">
    <property type="reaction ID" value="UER00141"/>
</dbReference>
<comment type="function">
    <text evidence="1 10">Condenses 4-methyl-5-(beta-hydroxyethyl)thiazole monophosphate (THZ-P) and 2-methyl-4-amino-5-hydroxymethyl pyrimidine pyrophosphate (HMP-PP) to form thiamine monophosphate (TMP).</text>
</comment>
<feature type="domain" description="Thiamine phosphate synthase/TenI" evidence="13">
    <location>
        <begin position="18"/>
        <end position="198"/>
    </location>
</feature>
<dbReference type="InterPro" id="IPR034291">
    <property type="entry name" value="TMP_synthase"/>
</dbReference>
<dbReference type="PANTHER" id="PTHR20857">
    <property type="entry name" value="THIAMINE-PHOSPHATE PYROPHOSPHORYLASE"/>
    <property type="match status" value="1"/>
</dbReference>
<evidence type="ECO:0000256" key="10">
    <source>
        <dbReference type="HAMAP-Rule" id="MF_00097"/>
    </source>
</evidence>
<evidence type="ECO:0000256" key="4">
    <source>
        <dbReference type="ARBA" id="ARBA00022723"/>
    </source>
</evidence>
<evidence type="ECO:0000256" key="3">
    <source>
        <dbReference type="ARBA" id="ARBA00022679"/>
    </source>
</evidence>
<dbReference type="Gene3D" id="3.20.20.70">
    <property type="entry name" value="Aldolase class I"/>
    <property type="match status" value="1"/>
</dbReference>
<dbReference type="InterPro" id="IPR013785">
    <property type="entry name" value="Aldolase_TIM"/>
</dbReference>
<dbReference type="RefSeq" id="WP_107567425.1">
    <property type="nucleotide sequence ID" value="NZ_PYYB01000001.1"/>
</dbReference>
<name>A0A2T4UIF9_9ACTN</name>
<dbReference type="EMBL" id="PYYB01000001">
    <property type="protein sequence ID" value="PTL58989.1"/>
    <property type="molecule type" value="Genomic_DNA"/>
</dbReference>
<keyword evidence="4 10" id="KW-0479">Metal-binding</keyword>
<evidence type="ECO:0000256" key="5">
    <source>
        <dbReference type="ARBA" id="ARBA00022842"/>
    </source>
</evidence>
<dbReference type="NCBIfam" id="TIGR00693">
    <property type="entry name" value="thiE"/>
    <property type="match status" value="1"/>
</dbReference>
<feature type="binding site" evidence="10">
    <location>
        <position position="118"/>
    </location>
    <ligand>
        <name>4-amino-2-methyl-5-(diphosphooxymethyl)pyrimidine</name>
        <dbReference type="ChEBI" id="CHEBI:57841"/>
    </ligand>
</feature>
<dbReference type="InterPro" id="IPR036206">
    <property type="entry name" value="ThiamineP_synth_sf"/>
</dbReference>
<comment type="caution">
    <text evidence="14">The sequence shown here is derived from an EMBL/GenBank/DDBJ whole genome shotgun (WGS) entry which is preliminary data.</text>
</comment>
<dbReference type="OrthoDB" id="3243336at2"/>
<dbReference type="Pfam" id="PF02581">
    <property type="entry name" value="TMP-TENI"/>
    <property type="match status" value="1"/>
</dbReference>
<feature type="binding site" evidence="10">
    <location>
        <begin position="144"/>
        <end position="146"/>
    </location>
    <ligand>
        <name>2-[(2R,5Z)-2-carboxy-4-methylthiazol-5(2H)-ylidene]ethyl phosphate</name>
        <dbReference type="ChEBI" id="CHEBI:62899"/>
    </ligand>
</feature>
<dbReference type="HAMAP" id="MF_00097">
    <property type="entry name" value="TMP_synthase"/>
    <property type="match status" value="1"/>
</dbReference>
<dbReference type="AlphaFoldDB" id="A0A2T4UIF9"/>
<evidence type="ECO:0000256" key="8">
    <source>
        <dbReference type="ARBA" id="ARBA00047851"/>
    </source>
</evidence>
<feature type="binding site" evidence="10">
    <location>
        <position position="80"/>
    </location>
    <ligand>
        <name>Mg(2+)</name>
        <dbReference type="ChEBI" id="CHEBI:18420"/>
    </ligand>
</feature>
<feature type="binding site" evidence="10">
    <location>
        <position position="79"/>
    </location>
    <ligand>
        <name>4-amino-2-methyl-5-(diphosphooxymethyl)pyrimidine</name>
        <dbReference type="ChEBI" id="CHEBI:57841"/>
    </ligand>
</feature>
<feature type="binding site" evidence="10">
    <location>
        <position position="99"/>
    </location>
    <ligand>
        <name>Mg(2+)</name>
        <dbReference type="ChEBI" id="CHEBI:18420"/>
    </ligand>
</feature>
<evidence type="ECO:0000256" key="11">
    <source>
        <dbReference type="RuleBase" id="RU003826"/>
    </source>
</evidence>
<evidence type="ECO:0000259" key="13">
    <source>
        <dbReference type="Pfam" id="PF02581"/>
    </source>
</evidence>
<dbReference type="EC" id="2.5.1.3" evidence="10"/>
<feature type="binding site" evidence="10">
    <location>
        <begin position="47"/>
        <end position="51"/>
    </location>
    <ligand>
        <name>4-amino-2-methyl-5-(diphosphooxymethyl)pyrimidine</name>
        <dbReference type="ChEBI" id="CHEBI:57841"/>
    </ligand>
</feature>
<proteinExistence type="inferred from homology"/>
<accession>A0A2T4UIF9</accession>
<gene>
    <name evidence="10 14" type="primary">thiE</name>
    <name evidence="14" type="ORF">C7Y72_04665</name>
</gene>
<comment type="pathway">
    <text evidence="2 10 12">Cofactor biosynthesis; thiamine diphosphate biosynthesis; thiamine phosphate from 4-amino-2-methyl-5-diphosphomethylpyrimidine and 4-methyl-5-(2-phosphoethyl)-thiazole: step 1/1.</text>
</comment>
<comment type="similarity">
    <text evidence="10 11">Belongs to the thiamine-phosphate synthase family.</text>
</comment>
<dbReference type="PANTHER" id="PTHR20857:SF15">
    <property type="entry name" value="THIAMINE-PHOSPHATE SYNTHASE"/>
    <property type="match status" value="1"/>
</dbReference>
<comment type="catalytic activity">
    <reaction evidence="7 10 11">
        <text>4-methyl-5-(2-phosphooxyethyl)-thiazole + 4-amino-2-methyl-5-(diphosphooxymethyl)pyrimidine + H(+) = thiamine phosphate + diphosphate</text>
        <dbReference type="Rhea" id="RHEA:22328"/>
        <dbReference type="ChEBI" id="CHEBI:15378"/>
        <dbReference type="ChEBI" id="CHEBI:33019"/>
        <dbReference type="ChEBI" id="CHEBI:37575"/>
        <dbReference type="ChEBI" id="CHEBI:57841"/>
        <dbReference type="ChEBI" id="CHEBI:58296"/>
        <dbReference type="EC" id="2.5.1.3"/>
    </reaction>
</comment>